<gene>
    <name evidence="3" type="ORF">I5731_14605</name>
</gene>
<comment type="similarity">
    <text evidence="1">Belongs to the PrpF family.</text>
</comment>
<dbReference type="RefSeq" id="WP_197312129.1">
    <property type="nucleotide sequence ID" value="NZ_JADZLT010000052.1"/>
</dbReference>
<dbReference type="PANTHER" id="PTHR43709">
    <property type="entry name" value="ACONITATE ISOMERASE-RELATED"/>
    <property type="match status" value="1"/>
</dbReference>
<protein>
    <submittedName>
        <fullName evidence="3">4-oxalomesaconate tautomerase</fullName>
        <ecNumber evidence="3">5.3.2.8</ecNumber>
    </submittedName>
</protein>
<dbReference type="NCBIfam" id="NF033377">
    <property type="entry name" value="OMA_tautomer"/>
    <property type="match status" value="1"/>
</dbReference>
<proteinExistence type="inferred from homology"/>
<keyword evidence="2 3" id="KW-0413">Isomerase</keyword>
<dbReference type="GO" id="GO:0016853">
    <property type="term" value="F:isomerase activity"/>
    <property type="evidence" value="ECO:0007669"/>
    <property type="project" value="UniProtKB-KW"/>
</dbReference>
<evidence type="ECO:0000256" key="1">
    <source>
        <dbReference type="ARBA" id="ARBA00007673"/>
    </source>
</evidence>
<evidence type="ECO:0000313" key="3">
    <source>
        <dbReference type="EMBL" id="MBH0239056.1"/>
    </source>
</evidence>
<dbReference type="InterPro" id="IPR047687">
    <property type="entry name" value="OMA_tautomer-like"/>
</dbReference>
<dbReference type="Pfam" id="PF04303">
    <property type="entry name" value="PrpF"/>
    <property type="match status" value="1"/>
</dbReference>
<organism evidence="3 4">
    <name type="scientific">Methylobrevis albus</name>
    <dbReference type="NCBI Taxonomy" id="2793297"/>
    <lineage>
        <taxon>Bacteria</taxon>
        <taxon>Pseudomonadati</taxon>
        <taxon>Pseudomonadota</taxon>
        <taxon>Alphaproteobacteria</taxon>
        <taxon>Hyphomicrobiales</taxon>
        <taxon>Pleomorphomonadaceae</taxon>
        <taxon>Methylobrevis</taxon>
    </lineage>
</organism>
<dbReference type="EMBL" id="JADZLT010000052">
    <property type="protein sequence ID" value="MBH0239056.1"/>
    <property type="molecule type" value="Genomic_DNA"/>
</dbReference>
<accession>A0A931I4F2</accession>
<evidence type="ECO:0000256" key="2">
    <source>
        <dbReference type="ARBA" id="ARBA00023235"/>
    </source>
</evidence>
<reference evidence="3" key="1">
    <citation type="submission" date="2020-12" db="EMBL/GenBank/DDBJ databases">
        <title>Methylobrevis albus sp. nov., isolated from fresh water lack sediment.</title>
        <authorList>
            <person name="Zou Q."/>
        </authorList>
    </citation>
    <scope>NUCLEOTIDE SEQUENCE</scope>
    <source>
        <strain evidence="3">L22</strain>
    </source>
</reference>
<dbReference type="Gene3D" id="3.10.310.10">
    <property type="entry name" value="Diaminopimelate Epimerase, Chain A, domain 1"/>
    <property type="match status" value="2"/>
</dbReference>
<evidence type="ECO:0000313" key="4">
    <source>
        <dbReference type="Proteomes" id="UP000631694"/>
    </source>
</evidence>
<dbReference type="InterPro" id="IPR007400">
    <property type="entry name" value="PrpF-like"/>
</dbReference>
<name>A0A931I4F2_9HYPH</name>
<comment type="caution">
    <text evidence="3">The sequence shown here is derived from an EMBL/GenBank/DDBJ whole genome shotgun (WGS) entry which is preliminary data.</text>
</comment>
<dbReference type="AlphaFoldDB" id="A0A931I4F2"/>
<keyword evidence="4" id="KW-1185">Reference proteome</keyword>
<dbReference type="EC" id="5.3.2.8" evidence="3"/>
<dbReference type="PANTHER" id="PTHR43709:SF3">
    <property type="entry name" value="ISOMERASE YBHH-RELATED"/>
    <property type="match status" value="1"/>
</dbReference>
<sequence>MDDLIRIPCVLMRGGTSKGPFFLSRDLPADPATRDAMLIEIMGSGHPLQIDGIGGGNPLSSKVAIVGPASRVGADVDYLFAQVKVAERSVDTAPNCGNMLSAVAPFAIASGLVQAVPGETTVRVHNVNTGTIIEARVGTPDGDLRFQGAAAIDGVPGTAAPVYLAFREAMGAKTGRLLPTGSPQEVIDGVPVTLIDGATPMVIARAETFGLTGREPASVLDADPHFMARLEAVRRIAGLRMGFGDVADSVLPKPVLVGQPTGSGDLSVRYFTPHTCHSSLATTGAVTLALAATLPDSIVGSALPEFRQGDLTWEHPNGTMVVRVEIGAGGAPAVFVMRTCRRLFEGAALVRQRN</sequence>
<dbReference type="Proteomes" id="UP000631694">
    <property type="component" value="Unassembled WGS sequence"/>
</dbReference>
<dbReference type="SUPFAM" id="SSF54506">
    <property type="entry name" value="Diaminopimelate epimerase-like"/>
    <property type="match status" value="2"/>
</dbReference>